<keyword evidence="1" id="KW-0472">Membrane</keyword>
<protein>
    <submittedName>
        <fullName evidence="2">Uncharacterized protein</fullName>
    </submittedName>
</protein>
<accession>A0A0C3CT47</accession>
<name>A0A0C3CT47_HEBCY</name>
<dbReference type="AlphaFoldDB" id="A0A0C3CT47"/>
<gene>
    <name evidence="2" type="ORF">M413DRAFT_440726</name>
</gene>
<keyword evidence="1" id="KW-1133">Transmembrane helix</keyword>
<proteinExistence type="predicted"/>
<keyword evidence="3" id="KW-1185">Reference proteome</keyword>
<reference evidence="3" key="2">
    <citation type="submission" date="2015-01" db="EMBL/GenBank/DDBJ databases">
        <title>Evolutionary Origins and Diversification of the Mycorrhizal Mutualists.</title>
        <authorList>
            <consortium name="DOE Joint Genome Institute"/>
            <consortium name="Mycorrhizal Genomics Consortium"/>
            <person name="Kohler A."/>
            <person name="Kuo A."/>
            <person name="Nagy L.G."/>
            <person name="Floudas D."/>
            <person name="Copeland A."/>
            <person name="Barry K.W."/>
            <person name="Cichocki N."/>
            <person name="Veneault-Fourrey C."/>
            <person name="LaButti K."/>
            <person name="Lindquist E.A."/>
            <person name="Lipzen A."/>
            <person name="Lundell T."/>
            <person name="Morin E."/>
            <person name="Murat C."/>
            <person name="Riley R."/>
            <person name="Ohm R."/>
            <person name="Sun H."/>
            <person name="Tunlid A."/>
            <person name="Henrissat B."/>
            <person name="Grigoriev I.V."/>
            <person name="Hibbett D.S."/>
            <person name="Martin F."/>
        </authorList>
    </citation>
    <scope>NUCLEOTIDE SEQUENCE [LARGE SCALE GENOMIC DNA]</scope>
    <source>
        <strain evidence="3">h7</strain>
    </source>
</reference>
<dbReference type="EMBL" id="KN831770">
    <property type="protein sequence ID" value="KIM47254.1"/>
    <property type="molecule type" value="Genomic_DNA"/>
</dbReference>
<organism evidence="2 3">
    <name type="scientific">Hebeloma cylindrosporum</name>
    <dbReference type="NCBI Taxonomy" id="76867"/>
    <lineage>
        <taxon>Eukaryota</taxon>
        <taxon>Fungi</taxon>
        <taxon>Dikarya</taxon>
        <taxon>Basidiomycota</taxon>
        <taxon>Agaricomycotina</taxon>
        <taxon>Agaricomycetes</taxon>
        <taxon>Agaricomycetidae</taxon>
        <taxon>Agaricales</taxon>
        <taxon>Agaricineae</taxon>
        <taxon>Hymenogastraceae</taxon>
        <taxon>Hebeloma</taxon>
    </lineage>
</organism>
<evidence type="ECO:0000313" key="2">
    <source>
        <dbReference type="EMBL" id="KIM47254.1"/>
    </source>
</evidence>
<dbReference type="Proteomes" id="UP000053424">
    <property type="component" value="Unassembled WGS sequence"/>
</dbReference>
<reference evidence="2 3" key="1">
    <citation type="submission" date="2014-04" db="EMBL/GenBank/DDBJ databases">
        <authorList>
            <consortium name="DOE Joint Genome Institute"/>
            <person name="Kuo A."/>
            <person name="Gay G."/>
            <person name="Dore J."/>
            <person name="Kohler A."/>
            <person name="Nagy L.G."/>
            <person name="Floudas D."/>
            <person name="Copeland A."/>
            <person name="Barry K.W."/>
            <person name="Cichocki N."/>
            <person name="Veneault-Fourrey C."/>
            <person name="LaButti K."/>
            <person name="Lindquist E.A."/>
            <person name="Lipzen A."/>
            <person name="Lundell T."/>
            <person name="Morin E."/>
            <person name="Murat C."/>
            <person name="Sun H."/>
            <person name="Tunlid A."/>
            <person name="Henrissat B."/>
            <person name="Grigoriev I.V."/>
            <person name="Hibbett D.S."/>
            <person name="Martin F."/>
            <person name="Nordberg H.P."/>
            <person name="Cantor M.N."/>
            <person name="Hua S.X."/>
        </authorList>
    </citation>
    <scope>NUCLEOTIDE SEQUENCE [LARGE SCALE GENOMIC DNA]</scope>
    <source>
        <strain evidence="3">h7</strain>
    </source>
</reference>
<evidence type="ECO:0000256" key="1">
    <source>
        <dbReference type="SAM" id="Phobius"/>
    </source>
</evidence>
<feature type="transmembrane region" description="Helical" evidence="1">
    <location>
        <begin position="60"/>
        <end position="80"/>
    </location>
</feature>
<evidence type="ECO:0000313" key="3">
    <source>
        <dbReference type="Proteomes" id="UP000053424"/>
    </source>
</evidence>
<sequence length="82" mass="9442">MFPKCRELAIEGGTFNEAQTQYFNYNITVVRDNRTQTMEDHENIVALVSVERPKKAASNYIFEGRFLLAVVIGCALIWMLRV</sequence>
<dbReference type="HOGENOM" id="CLU_2558536_0_0_1"/>
<keyword evidence="1" id="KW-0812">Transmembrane</keyword>